<accession>A0AAU9E881</accession>
<dbReference type="KEGG" id="dmp:FAK_01910"/>
<evidence type="ECO:0000256" key="4">
    <source>
        <dbReference type="ARBA" id="ARBA00023163"/>
    </source>
</evidence>
<keyword evidence="4" id="KW-0804">Transcription</keyword>
<organism evidence="6 7">
    <name type="scientific">Desulfoferula mesophila</name>
    <dbReference type="NCBI Taxonomy" id="3058419"/>
    <lineage>
        <taxon>Bacteria</taxon>
        <taxon>Pseudomonadati</taxon>
        <taxon>Thermodesulfobacteriota</taxon>
        <taxon>Desulfarculia</taxon>
        <taxon>Desulfarculales</taxon>
        <taxon>Desulfarculaceae</taxon>
        <taxon>Desulfoferula</taxon>
    </lineage>
</organism>
<keyword evidence="3" id="KW-0238">DNA-binding</keyword>
<dbReference type="GO" id="GO:0003700">
    <property type="term" value="F:DNA-binding transcription factor activity"/>
    <property type="evidence" value="ECO:0007669"/>
    <property type="project" value="InterPro"/>
</dbReference>
<feature type="domain" description="HTH merR-type" evidence="5">
    <location>
        <begin position="4"/>
        <end position="65"/>
    </location>
</feature>
<dbReference type="InterPro" id="IPR009061">
    <property type="entry name" value="DNA-bd_dom_put_sf"/>
</dbReference>
<evidence type="ECO:0000256" key="2">
    <source>
        <dbReference type="ARBA" id="ARBA00023015"/>
    </source>
</evidence>
<sequence>MEHDLTVQDVAREANCHPNTVRRYEQRGLIEAMRDINGYRRFSRDQVERLKELLEMRVTTEQGEN</sequence>
<dbReference type="Proteomes" id="UP001366166">
    <property type="component" value="Chromosome"/>
</dbReference>
<dbReference type="GO" id="GO:0003677">
    <property type="term" value="F:DNA binding"/>
    <property type="evidence" value="ECO:0007669"/>
    <property type="project" value="UniProtKB-KW"/>
</dbReference>
<dbReference type="EMBL" id="AP028679">
    <property type="protein sequence ID" value="BEQ13125.1"/>
    <property type="molecule type" value="Genomic_DNA"/>
</dbReference>
<dbReference type="RefSeq" id="WP_338604464.1">
    <property type="nucleotide sequence ID" value="NZ_AP028679.1"/>
</dbReference>
<dbReference type="SMART" id="SM00422">
    <property type="entry name" value="HTH_MERR"/>
    <property type="match status" value="1"/>
</dbReference>
<dbReference type="SUPFAM" id="SSF46955">
    <property type="entry name" value="Putative DNA-binding domain"/>
    <property type="match status" value="1"/>
</dbReference>
<evidence type="ECO:0000259" key="5">
    <source>
        <dbReference type="PROSITE" id="PS50937"/>
    </source>
</evidence>
<keyword evidence="1" id="KW-0678">Repressor</keyword>
<name>A0AAU9E881_9BACT</name>
<evidence type="ECO:0000313" key="6">
    <source>
        <dbReference type="EMBL" id="BEQ13125.1"/>
    </source>
</evidence>
<dbReference type="PANTHER" id="PTHR30204">
    <property type="entry name" value="REDOX-CYCLING DRUG-SENSING TRANSCRIPTIONAL ACTIVATOR SOXR"/>
    <property type="match status" value="1"/>
</dbReference>
<keyword evidence="7" id="KW-1185">Reference proteome</keyword>
<gene>
    <name evidence="6" type="ORF">FAK_01910</name>
</gene>
<dbReference type="InterPro" id="IPR000551">
    <property type="entry name" value="MerR-type_HTH_dom"/>
</dbReference>
<dbReference type="Pfam" id="PF00376">
    <property type="entry name" value="MerR"/>
    <property type="match status" value="1"/>
</dbReference>
<dbReference type="AlphaFoldDB" id="A0AAU9E881"/>
<protein>
    <recommendedName>
        <fullName evidence="5">HTH merR-type domain-containing protein</fullName>
    </recommendedName>
</protein>
<dbReference type="Gene3D" id="1.10.1660.10">
    <property type="match status" value="1"/>
</dbReference>
<evidence type="ECO:0000256" key="3">
    <source>
        <dbReference type="ARBA" id="ARBA00023125"/>
    </source>
</evidence>
<keyword evidence="2" id="KW-0805">Transcription regulation</keyword>
<evidence type="ECO:0000313" key="7">
    <source>
        <dbReference type="Proteomes" id="UP001366166"/>
    </source>
</evidence>
<reference evidence="7" key="1">
    <citation type="journal article" date="2023" name="Arch. Microbiol.">
        <title>Desulfoferula mesophilus gen. nov. sp. nov., a mesophilic sulfate-reducing bacterium isolated from a brackish lake sediment.</title>
        <authorList>
            <person name="Watanabe T."/>
            <person name="Yabe T."/>
            <person name="Tsuji J.M."/>
            <person name="Fukui M."/>
        </authorList>
    </citation>
    <scope>NUCLEOTIDE SEQUENCE [LARGE SCALE GENOMIC DNA]</scope>
    <source>
        <strain evidence="7">12FAK</strain>
    </source>
</reference>
<dbReference type="InterPro" id="IPR047057">
    <property type="entry name" value="MerR_fam"/>
</dbReference>
<dbReference type="PANTHER" id="PTHR30204:SF69">
    <property type="entry name" value="MERR-FAMILY TRANSCRIPTIONAL REGULATOR"/>
    <property type="match status" value="1"/>
</dbReference>
<dbReference type="CDD" id="cd00592">
    <property type="entry name" value="HTH_MerR-like"/>
    <property type="match status" value="1"/>
</dbReference>
<evidence type="ECO:0000256" key="1">
    <source>
        <dbReference type="ARBA" id="ARBA00022491"/>
    </source>
</evidence>
<proteinExistence type="predicted"/>
<dbReference type="PROSITE" id="PS50937">
    <property type="entry name" value="HTH_MERR_2"/>
    <property type="match status" value="1"/>
</dbReference>